<feature type="transmembrane region" description="Helical" evidence="2">
    <location>
        <begin position="59"/>
        <end position="89"/>
    </location>
</feature>
<dbReference type="AlphaFoldDB" id="A0A8H4VDQ9"/>
<dbReference type="OrthoDB" id="4778315at2759"/>
<feature type="compositionally biased region" description="Polar residues" evidence="1">
    <location>
        <begin position="16"/>
        <end position="26"/>
    </location>
</feature>
<keyword evidence="4" id="KW-1185">Reference proteome</keyword>
<organism evidence="3 4">
    <name type="scientific">Ophiocordyceps camponoti-floridani</name>
    <dbReference type="NCBI Taxonomy" id="2030778"/>
    <lineage>
        <taxon>Eukaryota</taxon>
        <taxon>Fungi</taxon>
        <taxon>Dikarya</taxon>
        <taxon>Ascomycota</taxon>
        <taxon>Pezizomycotina</taxon>
        <taxon>Sordariomycetes</taxon>
        <taxon>Hypocreomycetidae</taxon>
        <taxon>Hypocreales</taxon>
        <taxon>Ophiocordycipitaceae</taxon>
        <taxon>Ophiocordyceps</taxon>
    </lineage>
</organism>
<comment type="caution">
    <text evidence="3">The sequence shown here is derived from an EMBL/GenBank/DDBJ whole genome shotgun (WGS) entry which is preliminary data.</text>
</comment>
<sequence>MNGTKPGEGQKPPLSSEASSNGSTSLVAKKRKKDVKPIITTDAGADAGYEYESLLSFVLVLRFFCVLPCLVPTLRPLVVALVVVIVIVVQPLATRETKKWAEQPSCPVAAEKAVHSWVYRPCTGDCHGSGGTAVHGLVPPPPPEAAASLRRYLDHRQVYLLPRL</sequence>
<gene>
    <name evidence="3" type="ORF">GQ602_002923</name>
</gene>
<evidence type="ECO:0000256" key="2">
    <source>
        <dbReference type="SAM" id="Phobius"/>
    </source>
</evidence>
<accession>A0A8H4VDQ9</accession>
<protein>
    <submittedName>
        <fullName evidence="3">Uncharacterized protein</fullName>
    </submittedName>
</protein>
<keyword evidence="2" id="KW-0472">Membrane</keyword>
<reference evidence="3 4" key="1">
    <citation type="journal article" date="2020" name="G3 (Bethesda)">
        <title>Genetic Underpinnings of Host Manipulation by Ophiocordyceps as Revealed by Comparative Transcriptomics.</title>
        <authorList>
            <person name="Will I."/>
            <person name="Das B."/>
            <person name="Trinh T."/>
            <person name="Brachmann A."/>
            <person name="Ohm R.A."/>
            <person name="de Bekker C."/>
        </authorList>
    </citation>
    <scope>NUCLEOTIDE SEQUENCE [LARGE SCALE GENOMIC DNA]</scope>
    <source>
        <strain evidence="3 4">EC05</strain>
    </source>
</reference>
<proteinExistence type="predicted"/>
<dbReference type="EMBL" id="JAACLJ010000003">
    <property type="protein sequence ID" value="KAF4589034.1"/>
    <property type="molecule type" value="Genomic_DNA"/>
</dbReference>
<keyword evidence="2" id="KW-1133">Transmembrane helix</keyword>
<dbReference type="Proteomes" id="UP000562929">
    <property type="component" value="Unassembled WGS sequence"/>
</dbReference>
<keyword evidence="2" id="KW-0812">Transmembrane</keyword>
<evidence type="ECO:0000313" key="3">
    <source>
        <dbReference type="EMBL" id="KAF4589034.1"/>
    </source>
</evidence>
<name>A0A8H4VDQ9_9HYPO</name>
<evidence type="ECO:0000256" key="1">
    <source>
        <dbReference type="SAM" id="MobiDB-lite"/>
    </source>
</evidence>
<evidence type="ECO:0000313" key="4">
    <source>
        <dbReference type="Proteomes" id="UP000562929"/>
    </source>
</evidence>
<feature type="region of interest" description="Disordered" evidence="1">
    <location>
        <begin position="1"/>
        <end position="28"/>
    </location>
</feature>